<feature type="region of interest" description="Disordered" evidence="1">
    <location>
        <begin position="90"/>
        <end position="125"/>
    </location>
</feature>
<dbReference type="Proteomes" id="UP000299102">
    <property type="component" value="Unassembled WGS sequence"/>
</dbReference>
<dbReference type="AlphaFoldDB" id="A0A4C1U0X7"/>
<protein>
    <submittedName>
        <fullName evidence="2">Uncharacterized protein</fullName>
    </submittedName>
</protein>
<keyword evidence="3" id="KW-1185">Reference proteome</keyword>
<organism evidence="2 3">
    <name type="scientific">Eumeta variegata</name>
    <name type="common">Bagworm moth</name>
    <name type="synonym">Eumeta japonica</name>
    <dbReference type="NCBI Taxonomy" id="151549"/>
    <lineage>
        <taxon>Eukaryota</taxon>
        <taxon>Metazoa</taxon>
        <taxon>Ecdysozoa</taxon>
        <taxon>Arthropoda</taxon>
        <taxon>Hexapoda</taxon>
        <taxon>Insecta</taxon>
        <taxon>Pterygota</taxon>
        <taxon>Neoptera</taxon>
        <taxon>Endopterygota</taxon>
        <taxon>Lepidoptera</taxon>
        <taxon>Glossata</taxon>
        <taxon>Ditrysia</taxon>
        <taxon>Tineoidea</taxon>
        <taxon>Psychidae</taxon>
        <taxon>Oiketicinae</taxon>
        <taxon>Eumeta</taxon>
    </lineage>
</organism>
<evidence type="ECO:0000256" key="1">
    <source>
        <dbReference type="SAM" id="MobiDB-lite"/>
    </source>
</evidence>
<name>A0A4C1U0X7_EUMVA</name>
<dbReference type="EMBL" id="BGZK01000110">
    <property type="protein sequence ID" value="GBP19704.1"/>
    <property type="molecule type" value="Genomic_DNA"/>
</dbReference>
<evidence type="ECO:0000313" key="3">
    <source>
        <dbReference type="Proteomes" id="UP000299102"/>
    </source>
</evidence>
<sequence length="154" mass="17536">MRRGVAWDFTAFGPRAQCTRRQPPSTPTKPRRDNGYCFSCEFQSSLVRKPLIIRLRNDSIAIQDFVQRHNFSGAYSERIALLAPASPPRTLFHGGAPRRRNRSGARTATSNRRVDSITRGGRHKSRGLTPTWQLLSPFIRKTTLMAPRFVHLYG</sequence>
<accession>A0A4C1U0X7</accession>
<comment type="caution">
    <text evidence="2">The sequence shown here is derived from an EMBL/GenBank/DDBJ whole genome shotgun (WGS) entry which is preliminary data.</text>
</comment>
<proteinExistence type="predicted"/>
<reference evidence="2 3" key="1">
    <citation type="journal article" date="2019" name="Commun. Biol.">
        <title>The bagworm genome reveals a unique fibroin gene that provides high tensile strength.</title>
        <authorList>
            <person name="Kono N."/>
            <person name="Nakamura H."/>
            <person name="Ohtoshi R."/>
            <person name="Tomita M."/>
            <person name="Numata K."/>
            <person name="Arakawa K."/>
        </authorList>
    </citation>
    <scope>NUCLEOTIDE SEQUENCE [LARGE SCALE GENOMIC DNA]</scope>
</reference>
<evidence type="ECO:0000313" key="2">
    <source>
        <dbReference type="EMBL" id="GBP19704.1"/>
    </source>
</evidence>
<gene>
    <name evidence="2" type="ORF">EVAR_75676_1</name>
</gene>